<dbReference type="PANTHER" id="PTHR33795">
    <property type="entry name" value="INSERTION ELEMENT IS150 PROTEIN INSJ"/>
    <property type="match status" value="1"/>
</dbReference>
<organism evidence="4">
    <name type="scientific">Muribaculaceae bacterium Z82</name>
    <dbReference type="NCBI Taxonomy" id="2304548"/>
    <lineage>
        <taxon>Bacteria</taxon>
        <taxon>Pseudomonadati</taxon>
        <taxon>Bacteroidota</taxon>
        <taxon>Bacteroidia</taxon>
        <taxon>Bacteroidales</taxon>
        <taxon>Muribaculaceae</taxon>
    </lineage>
</organism>
<dbReference type="AlphaFoldDB" id="A0A7C9JJI6"/>
<dbReference type="Gene3D" id="1.10.10.10">
    <property type="entry name" value="Winged helix-like DNA-binding domain superfamily/Winged helix DNA-binding domain"/>
    <property type="match status" value="1"/>
</dbReference>
<evidence type="ECO:0000259" key="3">
    <source>
        <dbReference type="Pfam" id="PF13518"/>
    </source>
</evidence>
<proteinExistence type="inferred from homology"/>
<gene>
    <name evidence="4" type="ORF">D1639_07535</name>
</gene>
<comment type="similarity">
    <text evidence="1">Belongs to the IS150/IS1296 orfA family.</text>
</comment>
<dbReference type="PANTHER" id="PTHR33795:SF1">
    <property type="entry name" value="INSERTION ELEMENT IS150 PROTEIN INSJ"/>
    <property type="match status" value="1"/>
</dbReference>
<protein>
    <submittedName>
        <fullName evidence="4">Helix-turn-helix domain-containing protein</fullName>
    </submittedName>
</protein>
<sequence>MRHEMDVRAEAARYFEMGFANKIVGRLLGISQTTVKKWLYTYRALGKEALFVTEHRTYPHAIKVEAAKAVVEGTMSKPEAMKAYGLKSMTQINTWCRLYREGGPDALLPKQKGRPKKAVPAFSSREEELEARVRELELENEILKRFNALAEEIEQRRQIR</sequence>
<dbReference type="SUPFAM" id="SSF48295">
    <property type="entry name" value="TrpR-like"/>
    <property type="match status" value="1"/>
</dbReference>
<dbReference type="EMBL" id="QWKH01000052">
    <property type="protein sequence ID" value="NBI34882.1"/>
    <property type="molecule type" value="Genomic_DNA"/>
</dbReference>
<evidence type="ECO:0000256" key="1">
    <source>
        <dbReference type="ARBA" id="ARBA00038232"/>
    </source>
</evidence>
<feature type="domain" description="Insertion element IS150 protein InsJ-like helix-turn-helix" evidence="3">
    <location>
        <begin position="63"/>
        <end position="116"/>
    </location>
</feature>
<dbReference type="InterPro" id="IPR055247">
    <property type="entry name" value="InsJ-like_HTH"/>
</dbReference>
<dbReference type="Pfam" id="PF13518">
    <property type="entry name" value="HTH_28"/>
    <property type="match status" value="1"/>
</dbReference>
<dbReference type="InterPro" id="IPR010921">
    <property type="entry name" value="Trp_repressor/repl_initiator"/>
</dbReference>
<dbReference type="GO" id="GO:0043565">
    <property type="term" value="F:sequence-specific DNA binding"/>
    <property type="evidence" value="ECO:0007669"/>
    <property type="project" value="InterPro"/>
</dbReference>
<accession>A0A7C9JJI6</accession>
<comment type="caution">
    <text evidence="4">The sequence shown here is derived from an EMBL/GenBank/DDBJ whole genome shotgun (WGS) entry which is preliminary data.</text>
</comment>
<feature type="coiled-coil region" evidence="2">
    <location>
        <begin position="119"/>
        <end position="156"/>
    </location>
</feature>
<evidence type="ECO:0000256" key="2">
    <source>
        <dbReference type="SAM" id="Coils"/>
    </source>
</evidence>
<name>A0A7C9JJI6_9BACT</name>
<reference evidence="4" key="1">
    <citation type="submission" date="2018-08" db="EMBL/GenBank/DDBJ databases">
        <title>Murine metabolic-syndrome-specific gut microbial biobank.</title>
        <authorList>
            <person name="Liu C."/>
        </authorList>
    </citation>
    <scope>NUCLEOTIDE SEQUENCE [LARGE SCALE GENOMIC DNA]</scope>
    <source>
        <strain evidence="4">Z82</strain>
    </source>
</reference>
<dbReference type="InterPro" id="IPR036388">
    <property type="entry name" value="WH-like_DNA-bd_sf"/>
</dbReference>
<keyword evidence="2" id="KW-0175">Coiled coil</keyword>
<dbReference type="InterPro" id="IPR052057">
    <property type="entry name" value="IS150/IS1296_orfA-like"/>
</dbReference>
<evidence type="ECO:0000313" key="4">
    <source>
        <dbReference type="EMBL" id="NBI34882.1"/>
    </source>
</evidence>